<protein>
    <recommendedName>
        <fullName evidence="10">Chloride channel protein</fullName>
    </recommendedName>
</protein>
<comment type="subcellular location">
    <subcellularLocation>
        <location evidence="1 10">Membrane</location>
        <topology evidence="1 10">Multi-pass membrane protein</topology>
    </subcellularLocation>
</comment>
<keyword evidence="8 10" id="KW-0868">Chloride</keyword>
<dbReference type="SUPFAM" id="SSF54631">
    <property type="entry name" value="CBS-domain pair"/>
    <property type="match status" value="1"/>
</dbReference>
<dbReference type="Pfam" id="PF00654">
    <property type="entry name" value="Voltage_CLC"/>
    <property type="match status" value="1"/>
</dbReference>
<feature type="transmembrane region" description="Helical" evidence="10">
    <location>
        <begin position="134"/>
        <end position="157"/>
    </location>
</feature>
<dbReference type="GO" id="GO:0005886">
    <property type="term" value="C:plasma membrane"/>
    <property type="evidence" value="ECO:0007669"/>
    <property type="project" value="TreeGrafter"/>
</dbReference>
<feature type="transmembrane region" description="Helical" evidence="10">
    <location>
        <begin position="373"/>
        <end position="392"/>
    </location>
</feature>
<comment type="caution">
    <text evidence="10">Lacks conserved residue(s) required for the propagation of feature annotation.</text>
</comment>
<feature type="non-terminal residue" evidence="14">
    <location>
        <position position="1"/>
    </location>
</feature>
<dbReference type="InterPro" id="IPR001807">
    <property type="entry name" value="ClC"/>
</dbReference>
<dbReference type="PRINTS" id="PR00762">
    <property type="entry name" value="CLCHANNEL"/>
</dbReference>
<feature type="transmembrane region" description="Helical" evidence="10">
    <location>
        <begin position="177"/>
        <end position="199"/>
    </location>
</feature>
<dbReference type="InterPro" id="IPR014743">
    <property type="entry name" value="Cl-channel_core"/>
</dbReference>
<comment type="similarity">
    <text evidence="10">Belongs to the chloride channel (TC 2.A.49) family.</text>
</comment>
<evidence type="ECO:0000256" key="5">
    <source>
        <dbReference type="ARBA" id="ARBA00022989"/>
    </source>
</evidence>
<feature type="region of interest" description="Disordered" evidence="12">
    <location>
        <begin position="792"/>
        <end position="811"/>
    </location>
</feature>
<gene>
    <name evidence="14" type="ORF">L9F63_026432</name>
</gene>
<dbReference type="InterPro" id="IPR050970">
    <property type="entry name" value="Cl_channel_volt-gated"/>
</dbReference>
<sequence length="980" mass="109045">QPWGCFHFVMLPTVHEEFCDDDIDSEWEDFDRLVEEHYDHRKAQEQAFTPVLHLRGKEDLDYVQTVMYGRYTKDLGEYAKEEARRLRALDKKRKKEDRQRNQELQKYRGKCATKLISAFSFVWKHTFAKLGEDWVFLALLGIIMAFLSFVMDLGISVCNKSRMWLYKDLATHPAAQYFAWIVLPVFLILFSAGFVHIVAPQSIGSGIPEMKTILRGVALKEYLTFRTLVAKVVGLTATLGSGMPLGKEGPFVHIASITSTLLSKLVTSFQGIYENESRNCEMLAAACAVGVASCFAAPIGGVLFSIEVTTVYFAVRNYWRGFFAAVCGATVFRLLDVWFQKEATVVAVFATNFTTDIPFDPQELIVFSLIGRFLYPGVVSLLVASISFPYGVGQFVAGDLNTHGQVVGLFSNFTWTKPDLSVEEAETVRHWMTPYSNVFVSLAGFTAFQFILSIIGSTIPVPSGSFMPVFKIGASIGRMMGEAMHLIFPQGVHYGNTIAPIIPGGYATVGAAAFSGAGTHTISVSVIVFEMTGQITHIIPIMIAVLISNAIASLLQPSLYDSIILIKKLPYLPDLLPSSSRMYNVYVEDFMVRDVKYIWHNMSYGKLKEILKENRNLRSFPLVDNPDSMILLGSIQRLELIKLIERHIGRERRLQVAAKWQKEAQERVKEELERKMFEESQKQRRPSRFEVIPAPDILKLRQHSTNELHSPNNVSYTDGDQLHYNPVFGSQPKKSILKKTNSFNLRSFSPAVSPSTTPYTTVTGAESRIRMAFDAIFRKSATLQDVNPDPEAALGSNADVPSITDAPSTPVSPRAYKKVQLPRETNPAPFLPVGGENFTAQIHSIFSMVGVNHAYVTAIGRLIERAIEDSNSGNAPSSQPPHITVTPPPASFLISACDSTVTSMDSALSTNTAASDTSTEEPTEILCKDRDKPNLFILKHHGYSIRKVDRNLSRLLPFCGVAKEPRNKDGADIDIQAMAT</sequence>
<keyword evidence="2 10" id="KW-0813">Transport</keyword>
<reference evidence="14" key="2">
    <citation type="submission" date="2023-05" db="EMBL/GenBank/DDBJ databases">
        <authorList>
            <person name="Fouks B."/>
        </authorList>
    </citation>
    <scope>NUCLEOTIDE SEQUENCE</scope>
    <source>
        <strain evidence="14">Stay&amp;Tobe</strain>
        <tissue evidence="14">Testes</tissue>
    </source>
</reference>
<dbReference type="Gene3D" id="3.10.580.10">
    <property type="entry name" value="CBS-domain"/>
    <property type="match status" value="2"/>
</dbReference>
<evidence type="ECO:0000256" key="8">
    <source>
        <dbReference type="ARBA" id="ARBA00023214"/>
    </source>
</evidence>
<dbReference type="PANTHER" id="PTHR45720:SF10">
    <property type="entry name" value="CHLORIDE CHANNEL PROTEIN 2"/>
    <property type="match status" value="1"/>
</dbReference>
<feature type="domain" description="CBS" evidence="13">
    <location>
        <begin position="591"/>
        <end position="651"/>
    </location>
</feature>
<evidence type="ECO:0000256" key="2">
    <source>
        <dbReference type="ARBA" id="ARBA00022448"/>
    </source>
</evidence>
<dbReference type="InterPro" id="IPR000644">
    <property type="entry name" value="CBS_dom"/>
</dbReference>
<keyword evidence="5 10" id="KW-1133">Transmembrane helix</keyword>
<evidence type="ECO:0000256" key="3">
    <source>
        <dbReference type="ARBA" id="ARBA00022692"/>
    </source>
</evidence>
<keyword evidence="11" id="KW-0175">Coiled coil</keyword>
<evidence type="ECO:0000256" key="4">
    <source>
        <dbReference type="ARBA" id="ARBA00022737"/>
    </source>
</evidence>
<name>A0AAD8AIK0_DIPPU</name>
<dbReference type="PROSITE" id="PS51371">
    <property type="entry name" value="CBS"/>
    <property type="match status" value="1"/>
</dbReference>
<keyword evidence="15" id="KW-1185">Reference proteome</keyword>
<evidence type="ECO:0000313" key="14">
    <source>
        <dbReference type="EMBL" id="KAJ9599719.1"/>
    </source>
</evidence>
<feature type="transmembrane region" description="Helical" evidence="10">
    <location>
        <begin position="283"/>
        <end position="306"/>
    </location>
</feature>
<dbReference type="PANTHER" id="PTHR45720">
    <property type="entry name" value="CHLORIDE CHANNEL PROTEIN 2"/>
    <property type="match status" value="1"/>
</dbReference>
<dbReference type="SUPFAM" id="SSF81340">
    <property type="entry name" value="Clc chloride channel"/>
    <property type="match status" value="1"/>
</dbReference>
<reference evidence="14" key="1">
    <citation type="journal article" date="2023" name="IScience">
        <title>Live-bearing cockroach genome reveals convergent evolutionary mechanisms linked to viviparity in insects and beyond.</title>
        <authorList>
            <person name="Fouks B."/>
            <person name="Harrison M.C."/>
            <person name="Mikhailova A.A."/>
            <person name="Marchal E."/>
            <person name="English S."/>
            <person name="Carruthers M."/>
            <person name="Jennings E.C."/>
            <person name="Chiamaka E.L."/>
            <person name="Frigard R.A."/>
            <person name="Pippel M."/>
            <person name="Attardo G.M."/>
            <person name="Benoit J.B."/>
            <person name="Bornberg-Bauer E."/>
            <person name="Tobe S.S."/>
        </authorList>
    </citation>
    <scope>NUCLEOTIDE SEQUENCE</scope>
    <source>
        <strain evidence="14">Stay&amp;Tobe</strain>
    </source>
</reference>
<feature type="coiled-coil region" evidence="11">
    <location>
        <begin position="79"/>
        <end position="106"/>
    </location>
</feature>
<keyword evidence="3 10" id="KW-0812">Transmembrane</keyword>
<feature type="transmembrane region" description="Helical" evidence="10">
    <location>
        <begin position="318"/>
        <end position="335"/>
    </location>
</feature>
<dbReference type="GO" id="GO:0005247">
    <property type="term" value="F:voltage-gated chloride channel activity"/>
    <property type="evidence" value="ECO:0007669"/>
    <property type="project" value="TreeGrafter"/>
</dbReference>
<dbReference type="AlphaFoldDB" id="A0AAD8AIK0"/>
<evidence type="ECO:0000313" key="15">
    <source>
        <dbReference type="Proteomes" id="UP001233999"/>
    </source>
</evidence>
<evidence type="ECO:0000256" key="7">
    <source>
        <dbReference type="ARBA" id="ARBA00023136"/>
    </source>
</evidence>
<feature type="transmembrane region" description="Helical" evidence="10">
    <location>
        <begin position="535"/>
        <end position="555"/>
    </location>
</feature>
<evidence type="ECO:0000256" key="1">
    <source>
        <dbReference type="ARBA" id="ARBA00004141"/>
    </source>
</evidence>
<proteinExistence type="inferred from homology"/>
<evidence type="ECO:0000256" key="6">
    <source>
        <dbReference type="ARBA" id="ARBA00023065"/>
    </source>
</evidence>
<accession>A0AAD8AIK0</accession>
<organism evidence="14 15">
    <name type="scientific">Diploptera punctata</name>
    <name type="common">Pacific beetle cockroach</name>
    <dbReference type="NCBI Taxonomy" id="6984"/>
    <lineage>
        <taxon>Eukaryota</taxon>
        <taxon>Metazoa</taxon>
        <taxon>Ecdysozoa</taxon>
        <taxon>Arthropoda</taxon>
        <taxon>Hexapoda</taxon>
        <taxon>Insecta</taxon>
        <taxon>Pterygota</taxon>
        <taxon>Neoptera</taxon>
        <taxon>Polyneoptera</taxon>
        <taxon>Dictyoptera</taxon>
        <taxon>Blattodea</taxon>
        <taxon>Blaberoidea</taxon>
        <taxon>Blaberidae</taxon>
        <taxon>Diplopterinae</taxon>
        <taxon>Diploptera</taxon>
    </lineage>
</organism>
<feature type="non-terminal residue" evidence="14">
    <location>
        <position position="980"/>
    </location>
</feature>
<keyword evidence="4" id="KW-0677">Repeat</keyword>
<evidence type="ECO:0000256" key="12">
    <source>
        <dbReference type="SAM" id="MobiDB-lite"/>
    </source>
</evidence>
<keyword evidence="7 10" id="KW-0472">Membrane</keyword>
<evidence type="ECO:0000259" key="13">
    <source>
        <dbReference type="PROSITE" id="PS51371"/>
    </source>
</evidence>
<dbReference type="Proteomes" id="UP001233999">
    <property type="component" value="Unassembled WGS sequence"/>
</dbReference>
<keyword evidence="9" id="KW-0129">CBS domain</keyword>
<keyword evidence="6 10" id="KW-0406">Ion transport</keyword>
<dbReference type="FunFam" id="1.10.3080.10:FF:000042">
    <property type="entry name" value="Chloride channel protein"/>
    <property type="match status" value="1"/>
</dbReference>
<dbReference type="Gene3D" id="1.10.3080.10">
    <property type="entry name" value="Clc chloride channel"/>
    <property type="match status" value="2"/>
</dbReference>
<comment type="caution">
    <text evidence="14">The sequence shown here is derived from an EMBL/GenBank/DDBJ whole genome shotgun (WGS) entry which is preliminary data.</text>
</comment>
<evidence type="ECO:0000256" key="10">
    <source>
        <dbReference type="RuleBase" id="RU361221"/>
    </source>
</evidence>
<dbReference type="CDD" id="cd03683">
    <property type="entry name" value="ClC_1_like"/>
    <property type="match status" value="1"/>
</dbReference>
<dbReference type="InterPro" id="IPR046342">
    <property type="entry name" value="CBS_dom_sf"/>
</dbReference>
<feature type="transmembrane region" description="Helical" evidence="10">
    <location>
        <begin position="438"/>
        <end position="461"/>
    </location>
</feature>
<dbReference type="FunFam" id="3.10.580.10:FF:000026">
    <property type="entry name" value="Chloride channel protein"/>
    <property type="match status" value="1"/>
</dbReference>
<evidence type="ECO:0000256" key="11">
    <source>
        <dbReference type="SAM" id="Coils"/>
    </source>
</evidence>
<dbReference type="EMBL" id="JASPKZ010000607">
    <property type="protein sequence ID" value="KAJ9599719.1"/>
    <property type="molecule type" value="Genomic_DNA"/>
</dbReference>
<evidence type="ECO:0000256" key="9">
    <source>
        <dbReference type="PROSITE-ProRule" id="PRU00703"/>
    </source>
</evidence>